<dbReference type="Gene3D" id="3.20.20.300">
    <property type="entry name" value="Glycoside hydrolase, family 3, N-terminal domain"/>
    <property type="match status" value="1"/>
</dbReference>
<dbReference type="GO" id="GO:0005975">
    <property type="term" value="P:carbohydrate metabolic process"/>
    <property type="evidence" value="ECO:0007669"/>
    <property type="project" value="InterPro"/>
</dbReference>
<reference evidence="9 10" key="1">
    <citation type="submission" date="2016-10" db="EMBL/GenBank/DDBJ databases">
        <authorList>
            <person name="de Groot N.N."/>
        </authorList>
    </citation>
    <scope>NUCLEOTIDE SEQUENCE [LARGE SCALE GENOMIC DNA]</scope>
    <source>
        <strain evidence="9 10">DSM 1283</strain>
    </source>
</reference>
<feature type="compositionally biased region" description="Polar residues" evidence="6">
    <location>
        <begin position="23"/>
        <end position="36"/>
    </location>
</feature>
<feature type="signal peptide" evidence="7">
    <location>
        <begin position="1"/>
        <end position="21"/>
    </location>
</feature>
<dbReference type="OrthoDB" id="9805821at2"/>
<dbReference type="InterPro" id="IPR036962">
    <property type="entry name" value="Glyco_hydro_3_N_sf"/>
</dbReference>
<feature type="chain" id="PRO_5038332901" description="beta-N-acetylhexosaminidase" evidence="7">
    <location>
        <begin position="22"/>
        <end position="428"/>
    </location>
</feature>
<evidence type="ECO:0000256" key="5">
    <source>
        <dbReference type="ARBA" id="ARBA00023295"/>
    </source>
</evidence>
<dbReference type="GO" id="GO:0004563">
    <property type="term" value="F:beta-N-acetylhexosaminidase activity"/>
    <property type="evidence" value="ECO:0007669"/>
    <property type="project" value="UniProtKB-EC"/>
</dbReference>
<dbReference type="Proteomes" id="UP000198806">
    <property type="component" value="Unassembled WGS sequence"/>
</dbReference>
<dbReference type="AlphaFoldDB" id="A0A1I5FJW9"/>
<evidence type="ECO:0000256" key="2">
    <source>
        <dbReference type="ARBA" id="ARBA00005336"/>
    </source>
</evidence>
<evidence type="ECO:0000313" key="9">
    <source>
        <dbReference type="EMBL" id="SFO24040.1"/>
    </source>
</evidence>
<dbReference type="PANTHER" id="PTHR30480:SF13">
    <property type="entry name" value="BETA-HEXOSAMINIDASE"/>
    <property type="match status" value="1"/>
</dbReference>
<dbReference type="PANTHER" id="PTHR30480">
    <property type="entry name" value="BETA-HEXOSAMINIDASE-RELATED"/>
    <property type="match status" value="1"/>
</dbReference>
<evidence type="ECO:0000256" key="6">
    <source>
        <dbReference type="SAM" id="MobiDB-lite"/>
    </source>
</evidence>
<keyword evidence="5" id="KW-0326">Glycosidase</keyword>
<dbReference type="SUPFAM" id="SSF51445">
    <property type="entry name" value="(Trans)glycosidases"/>
    <property type="match status" value="1"/>
</dbReference>
<feature type="region of interest" description="Disordered" evidence="6">
    <location>
        <begin position="23"/>
        <end position="67"/>
    </location>
</feature>
<protein>
    <recommendedName>
        <fullName evidence="3">beta-N-acetylhexosaminidase</fullName>
        <ecNumber evidence="3">3.2.1.52</ecNumber>
    </recommendedName>
</protein>
<organism evidence="9 10">
    <name type="scientific">Anaerocolumna aminovalerica</name>
    <dbReference type="NCBI Taxonomy" id="1527"/>
    <lineage>
        <taxon>Bacteria</taxon>
        <taxon>Bacillati</taxon>
        <taxon>Bacillota</taxon>
        <taxon>Clostridia</taxon>
        <taxon>Lachnospirales</taxon>
        <taxon>Lachnospiraceae</taxon>
        <taxon>Anaerocolumna</taxon>
    </lineage>
</organism>
<dbReference type="GO" id="GO:0009254">
    <property type="term" value="P:peptidoglycan turnover"/>
    <property type="evidence" value="ECO:0007669"/>
    <property type="project" value="TreeGrafter"/>
</dbReference>
<name>A0A1I5FJW9_9FIRM</name>
<dbReference type="STRING" id="1527.SAMN04489757_11486"/>
<keyword evidence="7" id="KW-0732">Signal</keyword>
<dbReference type="InterPro" id="IPR017853">
    <property type="entry name" value="GH"/>
</dbReference>
<feature type="compositionally biased region" description="Polar residues" evidence="6">
    <location>
        <begin position="49"/>
        <end position="64"/>
    </location>
</feature>
<comment type="catalytic activity">
    <reaction evidence="1">
        <text>Hydrolysis of terminal non-reducing N-acetyl-D-hexosamine residues in N-acetyl-beta-D-hexosaminides.</text>
        <dbReference type="EC" id="3.2.1.52"/>
    </reaction>
</comment>
<accession>A0A1I5FJW9</accession>
<evidence type="ECO:0000256" key="3">
    <source>
        <dbReference type="ARBA" id="ARBA00012663"/>
    </source>
</evidence>
<gene>
    <name evidence="9" type="ORF">SAMN04489757_11486</name>
</gene>
<evidence type="ECO:0000313" key="10">
    <source>
        <dbReference type="Proteomes" id="UP000198806"/>
    </source>
</evidence>
<feature type="domain" description="Glycoside hydrolase family 3 N-terminal" evidence="8">
    <location>
        <begin position="81"/>
        <end position="420"/>
    </location>
</feature>
<dbReference type="RefSeq" id="WP_091686527.1">
    <property type="nucleotide sequence ID" value="NZ_BAABFM010000048.1"/>
</dbReference>
<evidence type="ECO:0000256" key="4">
    <source>
        <dbReference type="ARBA" id="ARBA00022801"/>
    </source>
</evidence>
<dbReference type="InterPro" id="IPR001764">
    <property type="entry name" value="Glyco_hydro_3_N"/>
</dbReference>
<keyword evidence="4" id="KW-0378">Hydrolase</keyword>
<dbReference type="InterPro" id="IPR050226">
    <property type="entry name" value="NagZ_Beta-hexosaminidase"/>
</dbReference>
<sequence>MRKIYLTVILFVALCMLSSCKQPQEPDSTVPANNFEQPEPVQPDPIQPEITQPEPTQSDSTPPDSDNEVFWKAEQLLKNMTLKEKVGQLLFIRPESLYPDLSPSQINDTYKYGVTEFNLQMAETLDNYPVGGIAIFGKNIQSPSQLTEFISKMQQNSKIPLFLGVDEEGGSVSRIANTPGFNVQKFESMQAVGQTKDPEKALEVGLVIGSYMKEYGFNLNFAPVADVNTNPNNIVIGNRSFGMASNLVAEMVAAEIEGLHKAGIMSSIKHFPGHGDTKEDTHDGSVSIEKNWDELKECELIPFKAGIAAQTDMIMISHITAENITQQKLPSSLSFEMIEEKLRKELNYDGVIITDSMSMGAIANQYSSGDAAILAISAGADIILMPENFIEAYEGIYEAVENGTLSEARIDQSVLRILSLKEKYGLLK</sequence>
<evidence type="ECO:0000256" key="7">
    <source>
        <dbReference type="SAM" id="SignalP"/>
    </source>
</evidence>
<keyword evidence="10" id="KW-1185">Reference proteome</keyword>
<evidence type="ECO:0000259" key="8">
    <source>
        <dbReference type="Pfam" id="PF00933"/>
    </source>
</evidence>
<comment type="similarity">
    <text evidence="2">Belongs to the glycosyl hydrolase 3 family.</text>
</comment>
<dbReference type="PROSITE" id="PS51257">
    <property type="entry name" value="PROKAR_LIPOPROTEIN"/>
    <property type="match status" value="1"/>
</dbReference>
<evidence type="ECO:0000256" key="1">
    <source>
        <dbReference type="ARBA" id="ARBA00001231"/>
    </source>
</evidence>
<dbReference type="EMBL" id="FOWD01000014">
    <property type="protein sequence ID" value="SFO24040.1"/>
    <property type="molecule type" value="Genomic_DNA"/>
</dbReference>
<dbReference type="Pfam" id="PF00933">
    <property type="entry name" value="Glyco_hydro_3"/>
    <property type="match status" value="1"/>
</dbReference>
<dbReference type="EC" id="3.2.1.52" evidence="3"/>
<proteinExistence type="inferred from homology"/>